<dbReference type="InterPro" id="IPR024083">
    <property type="entry name" value="Fumarase/histidase_N"/>
</dbReference>
<evidence type="ECO:0000256" key="1">
    <source>
        <dbReference type="ARBA" id="ARBA00009084"/>
    </source>
</evidence>
<dbReference type="InterPro" id="IPR005677">
    <property type="entry name" value="Fum_hydII"/>
</dbReference>
<comment type="similarity">
    <text evidence="1">Belongs to the class-II fumarase/aspartase family. Fumarase subfamily.</text>
</comment>
<proteinExistence type="inferred from homology"/>
<dbReference type="GO" id="GO:0006099">
    <property type="term" value="P:tricarboxylic acid cycle"/>
    <property type="evidence" value="ECO:0007669"/>
    <property type="project" value="UniProtKB-UniPathway"/>
</dbReference>
<dbReference type="Gene3D" id="1.20.200.10">
    <property type="entry name" value="Fumarase/aspartase (Central domain)"/>
    <property type="match status" value="2"/>
</dbReference>
<dbReference type="Gene3D" id="1.10.275.10">
    <property type="entry name" value="Fumarase/aspartase (N-terminal domain)"/>
    <property type="match status" value="1"/>
</dbReference>
<dbReference type="EMBL" id="LBMM01009650">
    <property type="protein sequence ID" value="KMQ87966.1"/>
    <property type="molecule type" value="Genomic_DNA"/>
</dbReference>
<evidence type="ECO:0000313" key="4">
    <source>
        <dbReference type="EMBL" id="KMQ87966.1"/>
    </source>
</evidence>
<dbReference type="PRINTS" id="PR00149">
    <property type="entry name" value="FUMRATELYASE"/>
</dbReference>
<dbReference type="InterPro" id="IPR008948">
    <property type="entry name" value="L-Aspartase-like"/>
</dbReference>
<reference evidence="4 5" key="1">
    <citation type="submission" date="2015-04" db="EMBL/GenBank/DDBJ databases">
        <title>Lasius niger genome sequencing.</title>
        <authorList>
            <person name="Konorov E.A."/>
            <person name="Nikitin M.A."/>
            <person name="Kirill M.V."/>
            <person name="Chang P."/>
        </authorList>
    </citation>
    <scope>NUCLEOTIDE SEQUENCE [LARGE SCALE GENOMIC DNA]</scope>
    <source>
        <tissue evidence="4">Whole</tissue>
    </source>
</reference>
<sequence length="292" mass="31751">MKVPADKYYGIQTLRAIINFPIGDTFERIPYRLIVALGIIKKAAAEVNKEYNLDPKIADAISKAADEVISGKLHNHFPLIIWQTGSGTQTHMNANEVIANRAIELLGGELGSKKPVHPNDHVNMSQSTNDMFTSAMNIAVALEIHKSLIPGLTQLCRALKKKSEEWERYAMQVENGIERVNNTLPRLYELAVGGTAVGTGLNARKGFAEKTVAKIAQLTSLPFVPAPNKFEAIATHDAIVEVHGAFNTVAVSLMKIANDIRFLASGPRCGLGELSLPENEPGSSIMPGKFKD</sequence>
<dbReference type="GO" id="GO:0006108">
    <property type="term" value="P:malate metabolic process"/>
    <property type="evidence" value="ECO:0007669"/>
    <property type="project" value="TreeGrafter"/>
</dbReference>
<dbReference type="PaxDb" id="67767-A0A0J7KCN6"/>
<feature type="domain" description="Fumarate lyase N-terminal" evidence="3">
    <location>
        <begin position="2"/>
        <end position="166"/>
    </location>
</feature>
<feature type="domain" description="Fumarate lyase N-terminal" evidence="3">
    <location>
        <begin position="167"/>
        <end position="289"/>
    </location>
</feature>
<dbReference type="GO" id="GO:0005739">
    <property type="term" value="C:mitochondrion"/>
    <property type="evidence" value="ECO:0007669"/>
    <property type="project" value="TreeGrafter"/>
</dbReference>
<dbReference type="FunFam" id="1.10.275.10:FF:000001">
    <property type="entry name" value="Fumarate hydratase, mitochondrial"/>
    <property type="match status" value="1"/>
</dbReference>
<dbReference type="OrthoDB" id="1738025at2759"/>
<dbReference type="InterPro" id="IPR022761">
    <property type="entry name" value="Fumarate_lyase_N"/>
</dbReference>
<protein>
    <recommendedName>
        <fullName evidence="2">fumarate hydratase</fullName>
        <ecNumber evidence="2">4.2.1.2</ecNumber>
    </recommendedName>
</protein>
<evidence type="ECO:0000259" key="3">
    <source>
        <dbReference type="Pfam" id="PF00206"/>
    </source>
</evidence>
<dbReference type="InterPro" id="IPR000362">
    <property type="entry name" value="Fumarate_lyase_fam"/>
</dbReference>
<dbReference type="AlphaFoldDB" id="A0A0J7KCN6"/>
<dbReference type="GO" id="GO:0006106">
    <property type="term" value="P:fumarate metabolic process"/>
    <property type="evidence" value="ECO:0007669"/>
    <property type="project" value="InterPro"/>
</dbReference>
<name>A0A0J7KCN6_LASNI</name>
<organism evidence="4 5">
    <name type="scientific">Lasius niger</name>
    <name type="common">Black garden ant</name>
    <dbReference type="NCBI Taxonomy" id="67767"/>
    <lineage>
        <taxon>Eukaryota</taxon>
        <taxon>Metazoa</taxon>
        <taxon>Ecdysozoa</taxon>
        <taxon>Arthropoda</taxon>
        <taxon>Hexapoda</taxon>
        <taxon>Insecta</taxon>
        <taxon>Pterygota</taxon>
        <taxon>Neoptera</taxon>
        <taxon>Endopterygota</taxon>
        <taxon>Hymenoptera</taxon>
        <taxon>Apocrita</taxon>
        <taxon>Aculeata</taxon>
        <taxon>Formicoidea</taxon>
        <taxon>Formicidae</taxon>
        <taxon>Formicinae</taxon>
        <taxon>Lasius</taxon>
        <taxon>Lasius</taxon>
    </lineage>
</organism>
<dbReference type="STRING" id="67767.A0A0J7KCN6"/>
<dbReference type="PANTHER" id="PTHR11444:SF1">
    <property type="entry name" value="FUMARATE HYDRATASE, MITOCHONDRIAL"/>
    <property type="match status" value="1"/>
</dbReference>
<accession>A0A0J7KCN6</accession>
<dbReference type="SUPFAM" id="SSF48557">
    <property type="entry name" value="L-aspartase-like"/>
    <property type="match status" value="1"/>
</dbReference>
<dbReference type="GO" id="GO:0004333">
    <property type="term" value="F:fumarate hydratase activity"/>
    <property type="evidence" value="ECO:0007669"/>
    <property type="project" value="UniProtKB-EC"/>
</dbReference>
<evidence type="ECO:0000313" key="5">
    <source>
        <dbReference type="Proteomes" id="UP000036403"/>
    </source>
</evidence>
<dbReference type="UniPathway" id="UPA00223">
    <property type="reaction ID" value="UER01007"/>
</dbReference>
<dbReference type="EC" id="4.2.1.2" evidence="2"/>
<comment type="caution">
    <text evidence="4">The sequence shown here is derived from an EMBL/GenBank/DDBJ whole genome shotgun (WGS) entry which is preliminary data.</text>
</comment>
<keyword evidence="5" id="KW-1185">Reference proteome</keyword>
<dbReference type="PANTHER" id="PTHR11444">
    <property type="entry name" value="ASPARTATEAMMONIA/ARGININOSUCCINATE/ADENYLOSUCCINATE LYASE"/>
    <property type="match status" value="1"/>
</dbReference>
<evidence type="ECO:0000256" key="2">
    <source>
        <dbReference type="ARBA" id="ARBA00012921"/>
    </source>
</evidence>
<gene>
    <name evidence="4" type="ORF">RF55_12623</name>
</gene>
<dbReference type="Pfam" id="PF00206">
    <property type="entry name" value="Lyase_1"/>
    <property type="match status" value="2"/>
</dbReference>
<dbReference type="Proteomes" id="UP000036403">
    <property type="component" value="Unassembled WGS sequence"/>
</dbReference>